<evidence type="ECO:0000313" key="1">
    <source>
        <dbReference type="EMBL" id="KAK1704421.1"/>
    </source>
</evidence>
<dbReference type="RefSeq" id="XP_060357433.1">
    <property type="nucleotide sequence ID" value="XM_060509761.1"/>
</dbReference>
<dbReference type="AlphaFoldDB" id="A0AAD8U536"/>
<comment type="caution">
    <text evidence="1">The sequence shown here is derived from an EMBL/GenBank/DDBJ whole genome shotgun (WGS) entry which is preliminary data.</text>
</comment>
<name>A0AAD8U536_GLOAC</name>
<gene>
    <name evidence="1" type="ORF">BDZ83DRAFT_644548</name>
</gene>
<keyword evidence="2" id="KW-1185">Reference proteome</keyword>
<reference evidence="1" key="1">
    <citation type="submission" date="2021-12" db="EMBL/GenBank/DDBJ databases">
        <title>Comparative genomics, transcriptomics and evolutionary studies reveal genomic signatures of adaptation to plant cell wall in hemibiotrophic fungi.</title>
        <authorList>
            <consortium name="DOE Joint Genome Institute"/>
            <person name="Baroncelli R."/>
            <person name="Diaz J.F."/>
            <person name="Benocci T."/>
            <person name="Peng M."/>
            <person name="Battaglia E."/>
            <person name="Haridas S."/>
            <person name="Andreopoulos W."/>
            <person name="Labutti K."/>
            <person name="Pangilinan J."/>
            <person name="Floch G.L."/>
            <person name="Makela M.R."/>
            <person name="Henrissat B."/>
            <person name="Grigoriev I.V."/>
            <person name="Crouch J.A."/>
            <person name="De Vries R.P."/>
            <person name="Sukno S.A."/>
            <person name="Thon M.R."/>
        </authorList>
    </citation>
    <scope>NUCLEOTIDE SEQUENCE</scope>
    <source>
        <strain evidence="1">CBS 112980</strain>
    </source>
</reference>
<sequence length="73" mass="8194">MCHLHDRLITIILCSAFEPASRTASLRTRCKSSVKWNYLISAVIAEIRPGLPPQSALSARHLTDKRNPHIARC</sequence>
<accession>A0AAD8U536</accession>
<dbReference type="Proteomes" id="UP001244207">
    <property type="component" value="Unassembled WGS sequence"/>
</dbReference>
<organism evidence="1 2">
    <name type="scientific">Glomerella acutata</name>
    <name type="common">Colletotrichum acutatum</name>
    <dbReference type="NCBI Taxonomy" id="27357"/>
    <lineage>
        <taxon>Eukaryota</taxon>
        <taxon>Fungi</taxon>
        <taxon>Dikarya</taxon>
        <taxon>Ascomycota</taxon>
        <taxon>Pezizomycotina</taxon>
        <taxon>Sordariomycetes</taxon>
        <taxon>Hypocreomycetidae</taxon>
        <taxon>Glomerellales</taxon>
        <taxon>Glomerellaceae</taxon>
        <taxon>Colletotrichum</taxon>
        <taxon>Colletotrichum acutatum species complex</taxon>
    </lineage>
</organism>
<dbReference type="GeneID" id="85393660"/>
<protein>
    <submittedName>
        <fullName evidence="1">Uncharacterized protein</fullName>
    </submittedName>
</protein>
<dbReference type="EMBL" id="JAHMHS010000263">
    <property type="protein sequence ID" value="KAK1704421.1"/>
    <property type="molecule type" value="Genomic_DNA"/>
</dbReference>
<proteinExistence type="predicted"/>
<evidence type="ECO:0000313" key="2">
    <source>
        <dbReference type="Proteomes" id="UP001244207"/>
    </source>
</evidence>